<comment type="pathway">
    <text evidence="1 6">Cell wall biogenesis; peptidoglycan biosynthesis.</text>
</comment>
<dbReference type="EMBL" id="AZFQ01000052">
    <property type="protein sequence ID" value="KRL97400.1"/>
    <property type="molecule type" value="Genomic_DNA"/>
</dbReference>
<keyword evidence="4 6" id="KW-0573">Peptidoglycan synthesis</keyword>
<keyword evidence="5 6" id="KW-0961">Cell wall biogenesis/degradation</keyword>
<feature type="active site" description="Proton donor/acceptor" evidence="6">
    <location>
        <position position="169"/>
    </location>
</feature>
<evidence type="ECO:0000256" key="1">
    <source>
        <dbReference type="ARBA" id="ARBA00004752"/>
    </source>
</evidence>
<evidence type="ECO:0000256" key="7">
    <source>
        <dbReference type="SAM" id="MobiDB-lite"/>
    </source>
</evidence>
<sequence>MGGTLEMRRNIALVVLVIIVLGLVGWKLSGQSTAQKKTDSSTKQTAVKTNGKQKAQKQKTQKKSVMRTPIDWRKSSETVAYPDLSKVQNFWIEVSTKNQRVYLKDGAKVIYTMYASTGSGEKTATDDNSTPLGTYAVQEEKGDFFYNAASGEGAHYWVSWKDHGIYLFHSVPTDQSGNYIVSEAEKLGKHAASHGCVRLSVPDAKWMYENLKVGTKVVIK</sequence>
<name>A0A0R1V2G4_9LACO</name>
<dbReference type="UniPathway" id="UPA00219"/>
<dbReference type="AlphaFoldDB" id="A0A0R1V2G4"/>
<protein>
    <recommendedName>
        <fullName evidence="8">L,D-TPase catalytic domain-containing protein</fullName>
    </recommendedName>
</protein>
<dbReference type="InterPro" id="IPR038063">
    <property type="entry name" value="Transpep_catalytic_dom"/>
</dbReference>
<feature type="active site" description="Nucleophile" evidence="6">
    <location>
        <position position="196"/>
    </location>
</feature>
<dbReference type="GO" id="GO:0005576">
    <property type="term" value="C:extracellular region"/>
    <property type="evidence" value="ECO:0007669"/>
    <property type="project" value="TreeGrafter"/>
</dbReference>
<keyword evidence="2" id="KW-0808">Transferase</keyword>
<dbReference type="SUPFAM" id="SSF141523">
    <property type="entry name" value="L,D-transpeptidase catalytic domain-like"/>
    <property type="match status" value="1"/>
</dbReference>
<dbReference type="Gene3D" id="2.40.440.10">
    <property type="entry name" value="L,D-transpeptidase catalytic domain-like"/>
    <property type="match status" value="1"/>
</dbReference>
<dbReference type="PANTHER" id="PTHR30582">
    <property type="entry name" value="L,D-TRANSPEPTIDASE"/>
    <property type="match status" value="1"/>
</dbReference>
<feature type="region of interest" description="Disordered" evidence="7">
    <location>
        <begin position="34"/>
        <end position="66"/>
    </location>
</feature>
<evidence type="ECO:0000313" key="9">
    <source>
        <dbReference type="EMBL" id="KRL97400.1"/>
    </source>
</evidence>
<dbReference type="Proteomes" id="UP000051166">
    <property type="component" value="Unassembled WGS sequence"/>
</dbReference>
<reference evidence="9 10" key="1">
    <citation type="journal article" date="2015" name="Genome Announc.">
        <title>Expanding the biotechnology potential of lactobacilli through comparative genomics of 213 strains and associated genera.</title>
        <authorList>
            <person name="Sun Z."/>
            <person name="Harris H.M."/>
            <person name="McCann A."/>
            <person name="Guo C."/>
            <person name="Argimon S."/>
            <person name="Zhang W."/>
            <person name="Yang X."/>
            <person name="Jeffery I.B."/>
            <person name="Cooney J.C."/>
            <person name="Kagawa T.F."/>
            <person name="Liu W."/>
            <person name="Song Y."/>
            <person name="Salvetti E."/>
            <person name="Wrobel A."/>
            <person name="Rasinkangas P."/>
            <person name="Parkhill J."/>
            <person name="Rea M.C."/>
            <person name="O'Sullivan O."/>
            <person name="Ritari J."/>
            <person name="Douillard F.P."/>
            <person name="Paul Ross R."/>
            <person name="Yang R."/>
            <person name="Briner A.E."/>
            <person name="Felis G.E."/>
            <person name="de Vos W.M."/>
            <person name="Barrangou R."/>
            <person name="Klaenhammer T.R."/>
            <person name="Caufield P.W."/>
            <person name="Cui Y."/>
            <person name="Zhang H."/>
            <person name="O'Toole P.W."/>
        </authorList>
    </citation>
    <scope>NUCLEOTIDE SEQUENCE [LARGE SCALE GENOMIC DNA]</scope>
    <source>
        <strain evidence="9 10">DSM 16230</strain>
    </source>
</reference>
<keyword evidence="3 6" id="KW-0133">Cell shape</keyword>
<dbReference type="InterPro" id="IPR050979">
    <property type="entry name" value="LD-transpeptidase"/>
</dbReference>
<organism evidence="9 10">
    <name type="scientific">Liquorilactobacillus satsumensis DSM 16230 = JCM 12392</name>
    <dbReference type="NCBI Taxonomy" id="1423801"/>
    <lineage>
        <taxon>Bacteria</taxon>
        <taxon>Bacillati</taxon>
        <taxon>Bacillota</taxon>
        <taxon>Bacilli</taxon>
        <taxon>Lactobacillales</taxon>
        <taxon>Lactobacillaceae</taxon>
        <taxon>Liquorilactobacillus</taxon>
    </lineage>
</organism>
<feature type="compositionally biased region" description="Polar residues" evidence="7">
    <location>
        <begin position="34"/>
        <end position="50"/>
    </location>
</feature>
<feature type="compositionally biased region" description="Basic residues" evidence="7">
    <location>
        <begin position="54"/>
        <end position="65"/>
    </location>
</feature>
<evidence type="ECO:0000313" key="10">
    <source>
        <dbReference type="Proteomes" id="UP000051166"/>
    </source>
</evidence>
<evidence type="ECO:0000256" key="3">
    <source>
        <dbReference type="ARBA" id="ARBA00022960"/>
    </source>
</evidence>
<evidence type="ECO:0000256" key="6">
    <source>
        <dbReference type="PROSITE-ProRule" id="PRU01373"/>
    </source>
</evidence>
<accession>A0A0R1V2G4</accession>
<dbReference type="GO" id="GO:0016740">
    <property type="term" value="F:transferase activity"/>
    <property type="evidence" value="ECO:0007669"/>
    <property type="project" value="UniProtKB-KW"/>
</dbReference>
<proteinExistence type="predicted"/>
<dbReference type="PROSITE" id="PS52029">
    <property type="entry name" value="LD_TPASE"/>
    <property type="match status" value="1"/>
</dbReference>
<evidence type="ECO:0000256" key="2">
    <source>
        <dbReference type="ARBA" id="ARBA00022679"/>
    </source>
</evidence>
<dbReference type="GO" id="GO:0008360">
    <property type="term" value="P:regulation of cell shape"/>
    <property type="evidence" value="ECO:0007669"/>
    <property type="project" value="UniProtKB-UniRule"/>
</dbReference>
<evidence type="ECO:0000256" key="4">
    <source>
        <dbReference type="ARBA" id="ARBA00022984"/>
    </source>
</evidence>
<dbReference type="InterPro" id="IPR005490">
    <property type="entry name" value="LD_TPept_cat_dom"/>
</dbReference>
<dbReference type="GO" id="GO:0071555">
    <property type="term" value="P:cell wall organization"/>
    <property type="evidence" value="ECO:0007669"/>
    <property type="project" value="UniProtKB-UniRule"/>
</dbReference>
<dbReference type="GO" id="GO:0018104">
    <property type="term" value="P:peptidoglycan-protein cross-linking"/>
    <property type="evidence" value="ECO:0007669"/>
    <property type="project" value="TreeGrafter"/>
</dbReference>
<dbReference type="STRING" id="1423801.FD50_GL001379"/>
<dbReference type="PANTHER" id="PTHR30582:SF2">
    <property type="entry name" value="L,D-TRANSPEPTIDASE YCIB-RELATED"/>
    <property type="match status" value="1"/>
</dbReference>
<feature type="domain" description="L,D-TPase catalytic" evidence="8">
    <location>
        <begin position="90"/>
        <end position="220"/>
    </location>
</feature>
<evidence type="ECO:0000256" key="5">
    <source>
        <dbReference type="ARBA" id="ARBA00023316"/>
    </source>
</evidence>
<dbReference type="Pfam" id="PF03734">
    <property type="entry name" value="YkuD"/>
    <property type="match status" value="1"/>
</dbReference>
<keyword evidence="10" id="KW-1185">Reference proteome</keyword>
<comment type="caution">
    <text evidence="9">The sequence shown here is derived from an EMBL/GenBank/DDBJ whole genome shotgun (WGS) entry which is preliminary data.</text>
</comment>
<dbReference type="CDD" id="cd16913">
    <property type="entry name" value="YkuD_like"/>
    <property type="match status" value="1"/>
</dbReference>
<dbReference type="PATRIC" id="fig|1423801.4.peg.1411"/>
<gene>
    <name evidence="9" type="ORF">FD50_GL001379</name>
</gene>
<evidence type="ECO:0000259" key="8">
    <source>
        <dbReference type="PROSITE" id="PS52029"/>
    </source>
</evidence>
<dbReference type="GO" id="GO:0071972">
    <property type="term" value="F:peptidoglycan L,D-transpeptidase activity"/>
    <property type="evidence" value="ECO:0007669"/>
    <property type="project" value="TreeGrafter"/>
</dbReference>